<dbReference type="SUPFAM" id="SSF53474">
    <property type="entry name" value="alpha/beta-Hydrolases"/>
    <property type="match status" value="1"/>
</dbReference>
<dbReference type="GO" id="GO:0004806">
    <property type="term" value="F:triacylglycerol lipase activity"/>
    <property type="evidence" value="ECO:0007669"/>
    <property type="project" value="InterPro"/>
</dbReference>
<dbReference type="Gene3D" id="1.10.260.160">
    <property type="match status" value="1"/>
</dbReference>
<protein>
    <recommendedName>
        <fullName evidence="4">Alpha/beta hydrolase</fullName>
    </recommendedName>
</protein>
<dbReference type="Gene3D" id="3.40.50.1820">
    <property type="entry name" value="alpha/beta hydrolase"/>
    <property type="match status" value="1"/>
</dbReference>
<dbReference type="InterPro" id="IPR029058">
    <property type="entry name" value="AB_hydrolase_fold"/>
</dbReference>
<proteinExistence type="predicted"/>
<dbReference type="InterPro" id="IPR005152">
    <property type="entry name" value="Lipase_secreted"/>
</dbReference>
<evidence type="ECO:0000313" key="3">
    <source>
        <dbReference type="Proteomes" id="UP000297065"/>
    </source>
</evidence>
<feature type="chain" id="PRO_5020683367" description="Alpha/beta hydrolase" evidence="1">
    <location>
        <begin position="21"/>
        <end position="400"/>
    </location>
</feature>
<dbReference type="OrthoDB" id="9798122at2"/>
<accession>A0A4P7USN7</accession>
<dbReference type="PIRSF" id="PIRSF029171">
    <property type="entry name" value="Esterase_LipA"/>
    <property type="match status" value="1"/>
</dbReference>
<keyword evidence="1" id="KW-0732">Signal</keyword>
<dbReference type="EMBL" id="CP036295">
    <property type="protein sequence ID" value="QCC86742.1"/>
    <property type="molecule type" value="Genomic_DNA"/>
</dbReference>
<reference evidence="2 3" key="1">
    <citation type="submission" date="2019-02" db="EMBL/GenBank/DDBJ databases">
        <title>Complete Genome Sequence of Desulfovibrio desulfuricans IC1, a Sulfonate Utilizing Anaerobe.</title>
        <authorList>
            <person name="Day L.A."/>
            <person name="De Leon K.B."/>
            <person name="Wall J.D."/>
        </authorList>
    </citation>
    <scope>NUCLEOTIDE SEQUENCE [LARGE SCALE GENOMIC DNA]</scope>
    <source>
        <strain evidence="2 3">IC1</strain>
    </source>
</reference>
<dbReference type="AlphaFoldDB" id="A0A4P7USN7"/>
<organism evidence="2 3">
    <name type="scientific">Desulfovibrio desulfuricans</name>
    <dbReference type="NCBI Taxonomy" id="876"/>
    <lineage>
        <taxon>Bacteria</taxon>
        <taxon>Pseudomonadati</taxon>
        <taxon>Thermodesulfobacteriota</taxon>
        <taxon>Desulfovibrionia</taxon>
        <taxon>Desulfovibrionales</taxon>
        <taxon>Desulfovibrionaceae</taxon>
        <taxon>Desulfovibrio</taxon>
    </lineage>
</organism>
<dbReference type="Proteomes" id="UP000297065">
    <property type="component" value="Chromosome"/>
</dbReference>
<evidence type="ECO:0000256" key="1">
    <source>
        <dbReference type="SAM" id="SignalP"/>
    </source>
</evidence>
<dbReference type="PANTHER" id="PTHR34853:SF1">
    <property type="entry name" value="LIPASE 5"/>
    <property type="match status" value="1"/>
</dbReference>
<dbReference type="GO" id="GO:0016042">
    <property type="term" value="P:lipid catabolic process"/>
    <property type="evidence" value="ECO:0007669"/>
    <property type="project" value="InterPro"/>
</dbReference>
<dbReference type="PANTHER" id="PTHR34853">
    <property type="match status" value="1"/>
</dbReference>
<sequence length="400" mass="44205">MRQTTSIVILFILLAFNANAADYKAVASGVRYTHIGDYSADRLDKILSAEVAAFSNFAVQYPKAKNGVRLYKVQYATVIPEQGNRPTLASGLVVVPETVQKKLPVVSYQHGTVFTRTAVPSRPEESDETRIVSARLAGNGYVVIAADYIGKGDSTEPDSYMVREATVQACVDMLFAARAVLADLGIEEDGLYLSGWSQGSWSTQQLRHRLETFNIPVKAAATAATPADLYLLLTRWINKPTPLDATWLAGSVILFTYSYAYYYDMHGLPQTVIKPEYEAACRNFYENKIGWQQLQAQIPAKIADLVQEDVMAQSSAGVNAFFSRLRDNQAFMWRSVTPCRYYYGKVDEVMPPYVSTLAVGYTEAVGGAKAEAVYAGDAADHRGAFLYGVRDQKDFFDSAR</sequence>
<evidence type="ECO:0000313" key="2">
    <source>
        <dbReference type="EMBL" id="QCC86742.1"/>
    </source>
</evidence>
<dbReference type="RefSeq" id="WP_136400798.1">
    <property type="nucleotide sequence ID" value="NZ_CP036295.1"/>
</dbReference>
<evidence type="ECO:0008006" key="4">
    <source>
        <dbReference type="Google" id="ProtNLM"/>
    </source>
</evidence>
<name>A0A4P7USN7_DESDE</name>
<feature type="signal peptide" evidence="1">
    <location>
        <begin position="1"/>
        <end position="20"/>
    </location>
</feature>
<gene>
    <name evidence="2" type="ORF">DDIC_12800</name>
</gene>